<dbReference type="InterPro" id="IPR027417">
    <property type="entry name" value="P-loop_NTPase"/>
</dbReference>
<dbReference type="SUPFAM" id="SSF52540">
    <property type="entry name" value="P-loop containing nucleoside triphosphate hydrolases"/>
    <property type="match status" value="1"/>
</dbReference>
<dbReference type="HOGENOM" id="CLU_354065_0_0_10"/>
<dbReference type="PROSITE" id="PS50005">
    <property type="entry name" value="TPR"/>
    <property type="match status" value="1"/>
</dbReference>
<keyword evidence="1" id="KW-0802">TPR repeat</keyword>
<dbReference type="AlphaFoldDB" id="Q3APF0"/>
<sequence>MSIQFVKHNPAFLDAGHFLEQVVARRADVAHLLGHLGSCEPIGTVRHLFITGQRGSGKTFVVRRVALAVEQHNALRSRYYPLFFSEESYSVSSSAEFWLEALFHLARQTANEQFAQTYQALREEVDEERIRQIVLPLLLDFADNQGKTLLLIIENFSMLLADMASSREGEVLAQTLLQEPRFQLLATGTFTFDSLEVPFGKYFSSITHHALEPLSNADCNALWQLYSGTPLADGQIRAMNILAGGNARLLVTLARVANGRTFSQLPEILALALDEHTEYCKSYLDVMAPVERKVYLSIAELWAMVSAREVSLAARIDINKTSAYLNRLINRGAISVERQAKRNKLYGVTERIYSIYYLMRRHGWQSGRVRALLDCMLAFYDPASFPDRLSDSERERCTSVAEALTMLPEREHVEQCHQNFLDAKRHSRFVPSLAYFVRFVQKSDVSHADESSSPMLGESFRQAFELLETESYTEALPIFDAIIMVSRHSESEQAIGQRYGAMIGRGVALGNLERYEEGFRLLDEVAATCQERSVRRRLKWGLLALLGKASVLERAGRIDEAVTLYDELVSRYRRQQELECSTLVAAALLHKSLLVSKSKGGEEEIAMCDTLLELYSERVELPLVELVCAAWRNKAIAFEALNRNDDALLAYGKLLALCRQRSEPHMMQHTAHALQNMGVVYGKMHRYSDAEHCFMEVQSLAPQQARAHLMLLKLLVKMEEQQHAVLSELRNYLAATSLALRALPQTIELFITCAVAGYAAEALELLVASPLAVSLEPVQAALQHATGDEVRSAPTIVEVANDIVAAIEARRNA</sequence>
<dbReference type="eggNOG" id="COG0457">
    <property type="taxonomic scope" value="Bacteria"/>
</dbReference>
<feature type="repeat" description="TPR" evidence="1">
    <location>
        <begin position="671"/>
        <end position="704"/>
    </location>
</feature>
<dbReference type="SUPFAM" id="SSF48452">
    <property type="entry name" value="TPR-like"/>
    <property type="match status" value="2"/>
</dbReference>
<dbReference type="KEGG" id="cch:Cag_1875"/>
<evidence type="ECO:0000313" key="3">
    <source>
        <dbReference type="EMBL" id="ABB29125.1"/>
    </source>
</evidence>
<organism evidence="3">
    <name type="scientific">Chlorobium chlorochromatii (strain CaD3)</name>
    <dbReference type="NCBI Taxonomy" id="340177"/>
    <lineage>
        <taxon>Bacteria</taxon>
        <taxon>Pseudomonadati</taxon>
        <taxon>Chlorobiota</taxon>
        <taxon>Chlorobiia</taxon>
        <taxon>Chlorobiales</taxon>
        <taxon>Chlorobiaceae</taxon>
        <taxon>Chlorobium/Pelodictyon group</taxon>
        <taxon>Chlorobium</taxon>
    </lineage>
</organism>
<dbReference type="Gene3D" id="1.25.40.10">
    <property type="entry name" value="Tetratricopeptide repeat domain"/>
    <property type="match status" value="2"/>
</dbReference>
<evidence type="ECO:0000259" key="2">
    <source>
        <dbReference type="Pfam" id="PF13191"/>
    </source>
</evidence>
<dbReference type="InterPro" id="IPR041664">
    <property type="entry name" value="AAA_16"/>
</dbReference>
<feature type="domain" description="Orc1-like AAA ATPase" evidence="2">
    <location>
        <begin position="21"/>
        <end position="160"/>
    </location>
</feature>
<protein>
    <submittedName>
        <fullName evidence="3">TPR repeat</fullName>
    </submittedName>
</protein>
<accession>Q3APF0</accession>
<dbReference type="STRING" id="340177.Cag_1875"/>
<reference evidence="3" key="1">
    <citation type="submission" date="2005-08" db="EMBL/GenBank/DDBJ databases">
        <title>Complete sequence of Chlorobium chlorochromatii CaD3.</title>
        <authorList>
            <person name="Copeland A."/>
            <person name="Lucas S."/>
            <person name="Lapidus A."/>
            <person name="Barry K."/>
            <person name="Detter J.C."/>
            <person name="Glavina T."/>
            <person name="Hammon N."/>
            <person name="Israni S."/>
            <person name="Pitluck S."/>
            <person name="Bryant D."/>
            <person name="Schmutz J."/>
            <person name="Larimer F."/>
            <person name="Land M."/>
            <person name="Kyrpides N."/>
            <person name="Ivanova N."/>
            <person name="Richardson P."/>
        </authorList>
    </citation>
    <scope>NUCLEOTIDE SEQUENCE [LARGE SCALE GENOMIC DNA]</scope>
    <source>
        <strain evidence="3">CaD3</strain>
    </source>
</reference>
<dbReference type="SMART" id="SM00028">
    <property type="entry name" value="TPR"/>
    <property type="match status" value="3"/>
</dbReference>
<dbReference type="Pfam" id="PF13191">
    <property type="entry name" value="AAA_16"/>
    <property type="match status" value="1"/>
</dbReference>
<dbReference type="EMBL" id="CP000108">
    <property type="protein sequence ID" value="ABB29125.1"/>
    <property type="molecule type" value="Genomic_DNA"/>
</dbReference>
<dbReference type="InterPro" id="IPR019734">
    <property type="entry name" value="TPR_rpt"/>
</dbReference>
<dbReference type="eggNOG" id="COG1672">
    <property type="taxonomic scope" value="Bacteria"/>
</dbReference>
<name>Q3APF0_CHLCH</name>
<evidence type="ECO:0000256" key="1">
    <source>
        <dbReference type="PROSITE-ProRule" id="PRU00339"/>
    </source>
</evidence>
<dbReference type="Gene3D" id="3.40.50.300">
    <property type="entry name" value="P-loop containing nucleotide triphosphate hydrolases"/>
    <property type="match status" value="1"/>
</dbReference>
<proteinExistence type="predicted"/>
<dbReference type="OrthoDB" id="594504at2"/>
<dbReference type="InterPro" id="IPR011990">
    <property type="entry name" value="TPR-like_helical_dom_sf"/>
</dbReference>
<gene>
    <name evidence="3" type="ordered locus">Cag_1875</name>
</gene>